<reference evidence="1" key="1">
    <citation type="journal article" date="2020" name="mSystems">
        <title>Genome- and Community-Level Interaction Insights into Carbon Utilization and Element Cycling Functions of Hydrothermarchaeota in Hydrothermal Sediment.</title>
        <authorList>
            <person name="Zhou Z."/>
            <person name="Liu Y."/>
            <person name="Xu W."/>
            <person name="Pan J."/>
            <person name="Luo Z.H."/>
            <person name="Li M."/>
        </authorList>
    </citation>
    <scope>NUCLEOTIDE SEQUENCE [LARGE SCALE GENOMIC DNA]</scope>
    <source>
        <strain evidence="1">SpSt-418</strain>
    </source>
</reference>
<organism evidence="1">
    <name type="scientific">Oscillatoriales cyanobacterium SpSt-418</name>
    <dbReference type="NCBI Taxonomy" id="2282169"/>
    <lineage>
        <taxon>Bacteria</taxon>
        <taxon>Bacillati</taxon>
        <taxon>Cyanobacteriota</taxon>
        <taxon>Cyanophyceae</taxon>
        <taxon>Oscillatoriophycideae</taxon>
        <taxon>Oscillatoriales</taxon>
    </lineage>
</organism>
<evidence type="ECO:0000313" key="1">
    <source>
        <dbReference type="EMBL" id="HFM98558.1"/>
    </source>
</evidence>
<gene>
    <name evidence="1" type="ORF">ENR64_12550</name>
</gene>
<name>A0A7C3PGM3_9CYAN</name>
<dbReference type="NCBIfam" id="NF038050">
    <property type="entry name" value="NrtS"/>
    <property type="match status" value="1"/>
</dbReference>
<comment type="caution">
    <text evidence="1">The sequence shown here is derived from an EMBL/GenBank/DDBJ whole genome shotgun (WGS) entry which is preliminary data.</text>
</comment>
<proteinExistence type="predicted"/>
<accession>A0A7C3PGM3</accession>
<dbReference type="AlphaFoldDB" id="A0A7C3PGM3"/>
<dbReference type="EMBL" id="DSRU01000180">
    <property type="protein sequence ID" value="HFM98558.1"/>
    <property type="molecule type" value="Genomic_DNA"/>
</dbReference>
<protein>
    <submittedName>
        <fullName evidence="1">Uncharacterized protein</fullName>
    </submittedName>
</protein>
<dbReference type="InterPro" id="IPR047700">
    <property type="entry name" value="NrtS-like"/>
</dbReference>
<sequence>MMRAVKGYVISLWDPEFIPTGLKTSAFVGSLLFLINHGPACLRQEMTYERWVSALLSYAMPYLVNVYGQYSYRRKLMLASRSSKEMG</sequence>